<reference evidence="4 5" key="1">
    <citation type="submission" date="2009-02" db="EMBL/GenBank/DDBJ databases">
        <authorList>
            <person name="Fulton L."/>
            <person name="Clifton S."/>
            <person name="Fulton B."/>
            <person name="Xu J."/>
            <person name="Minx P."/>
            <person name="Pepin K.H."/>
            <person name="Johnson M."/>
            <person name="Bhonagiri V."/>
            <person name="Nash W.E."/>
            <person name="Mardis E.R."/>
            <person name="Wilson R.K."/>
        </authorList>
    </citation>
    <scope>NUCLEOTIDE SEQUENCE [LARGE SCALE GENOMIC DNA]</scope>
    <source>
        <strain evidence="4 5">DSM 16841</strain>
    </source>
</reference>
<dbReference type="InterPro" id="IPR017850">
    <property type="entry name" value="Alkaline_phosphatase_core_sf"/>
</dbReference>
<dbReference type="Proteomes" id="UP000003561">
    <property type="component" value="Unassembled WGS sequence"/>
</dbReference>
<dbReference type="CDD" id="cd16148">
    <property type="entry name" value="sulfatase_like"/>
    <property type="match status" value="1"/>
</dbReference>
<evidence type="ECO:0000313" key="5">
    <source>
        <dbReference type="Proteomes" id="UP000003561"/>
    </source>
</evidence>
<keyword evidence="1" id="KW-0479">Metal-binding</keyword>
<gene>
    <name evidence="4" type="ORF">ROSEINA2194_02651</name>
</gene>
<protein>
    <submittedName>
        <fullName evidence="4">Arylsulfatase</fullName>
        <ecNumber evidence="4">3.1.6.-</ecNumber>
    </submittedName>
</protein>
<dbReference type="GO" id="GO:0008484">
    <property type="term" value="F:sulfuric ester hydrolase activity"/>
    <property type="evidence" value="ECO:0007669"/>
    <property type="project" value="TreeGrafter"/>
</dbReference>
<evidence type="ECO:0000256" key="1">
    <source>
        <dbReference type="ARBA" id="ARBA00022723"/>
    </source>
</evidence>
<dbReference type="AlphaFoldDB" id="C0FV78"/>
<dbReference type="SUPFAM" id="SSF53649">
    <property type="entry name" value="Alkaline phosphatase-like"/>
    <property type="match status" value="1"/>
</dbReference>
<name>C0FV78_9FIRM</name>
<evidence type="ECO:0000259" key="3">
    <source>
        <dbReference type="Pfam" id="PF00884"/>
    </source>
</evidence>
<reference evidence="4 5" key="2">
    <citation type="submission" date="2009-03" db="EMBL/GenBank/DDBJ databases">
        <title>Draft genome sequence of Roseburia inulinivorans (DSM 16841).</title>
        <authorList>
            <person name="Sudarsanam P."/>
            <person name="Ley R."/>
            <person name="Guruge J."/>
            <person name="Turnbaugh P.J."/>
            <person name="Mahowald M."/>
            <person name="Liep D."/>
            <person name="Gordon J."/>
        </authorList>
    </citation>
    <scope>NUCLEOTIDE SEQUENCE [LARGE SCALE GENOMIC DNA]</scope>
    <source>
        <strain evidence="4 5">DSM 16841</strain>
    </source>
</reference>
<dbReference type="GO" id="GO:0046872">
    <property type="term" value="F:metal ion binding"/>
    <property type="evidence" value="ECO:0007669"/>
    <property type="project" value="UniProtKB-KW"/>
</dbReference>
<dbReference type="Gene3D" id="3.40.720.10">
    <property type="entry name" value="Alkaline Phosphatase, subunit A"/>
    <property type="match status" value="1"/>
</dbReference>
<dbReference type="PANTHER" id="PTHR45953">
    <property type="entry name" value="IDURONATE 2-SULFATASE"/>
    <property type="match status" value="1"/>
</dbReference>
<dbReference type="EC" id="3.1.6.-" evidence="4"/>
<feature type="domain" description="Sulfatase N-terminal" evidence="3">
    <location>
        <begin position="14"/>
        <end position="356"/>
    </location>
</feature>
<keyword evidence="2 4" id="KW-0378">Hydrolase</keyword>
<comment type="caution">
    <text evidence="4">The sequence shown here is derived from an EMBL/GenBank/DDBJ whole genome shotgun (WGS) entry which is preliminary data.</text>
</comment>
<dbReference type="PANTHER" id="PTHR45953:SF1">
    <property type="entry name" value="IDURONATE 2-SULFATASE"/>
    <property type="match status" value="1"/>
</dbReference>
<organism evidence="4 5">
    <name type="scientific">Roseburia inulinivorans DSM 16841</name>
    <dbReference type="NCBI Taxonomy" id="622312"/>
    <lineage>
        <taxon>Bacteria</taxon>
        <taxon>Bacillati</taxon>
        <taxon>Bacillota</taxon>
        <taxon>Clostridia</taxon>
        <taxon>Lachnospirales</taxon>
        <taxon>Lachnospiraceae</taxon>
        <taxon>Roseburia</taxon>
    </lineage>
</organism>
<evidence type="ECO:0000256" key="2">
    <source>
        <dbReference type="ARBA" id="ARBA00022801"/>
    </source>
</evidence>
<accession>C0FV78</accession>
<proteinExistence type="predicted"/>
<dbReference type="eggNOG" id="COG3119">
    <property type="taxonomic scope" value="Bacteria"/>
</dbReference>
<dbReference type="InterPro" id="IPR000917">
    <property type="entry name" value="Sulfatase_N"/>
</dbReference>
<dbReference type="GO" id="GO:0005737">
    <property type="term" value="C:cytoplasm"/>
    <property type="evidence" value="ECO:0007669"/>
    <property type="project" value="TreeGrafter"/>
</dbReference>
<dbReference type="EMBL" id="ACFY01000098">
    <property type="protein sequence ID" value="EEG93497.1"/>
    <property type="molecule type" value="Genomic_DNA"/>
</dbReference>
<sequence>MKTQKGEEKFMKAIMVMYDSLNREMLESYGCNWTKTPNFKRLAEKCVQFEQCYVGSMPCMPARRELQTGRINFFHRSWGPMEPFDDSMPEILKKGGVYTHLVSDHQHYWEDGGATYHNRYSSWEIARGQEGDNWKADVAHAYEKGAGTVFENKKVMLEYPLYARMMAQDRINRAEMNTEEKTSQAVTFANGLEFIERNHGEDNWFLQIETFDPHEPFYTLPKDKELYPHHFEGDAAMEADWPPYAPTVESENTIEHVRYNYAALVSKCDRYLGKVLDVMDKYNLWEDTMLIVNTDHGFLLGEHGWWGKTSMPIYNEIAHTPLFIYDPRRADLAGEKRNSIVQTIDLAPTLLEYFGMEIPKDMEGKPLKQVMDDDTPIREYAVFGYHGSQVDVTDGRYVYMHAADHQGEKVYEYTLMPTHMRQMFQPEELQNIELAGPFSFTKGCKVMKIEKKDMMGDTTSFGNMLFDLNEDPTQNTQIHDEAVEMRMKGYIREYMEKNDAPKELYKRLGL</sequence>
<dbReference type="Pfam" id="PF00884">
    <property type="entry name" value="Sulfatase"/>
    <property type="match status" value="1"/>
</dbReference>
<evidence type="ECO:0000313" key="4">
    <source>
        <dbReference type="EMBL" id="EEG93497.1"/>
    </source>
</evidence>